<dbReference type="InterPro" id="IPR022735">
    <property type="entry name" value="bMERB_dom"/>
</dbReference>
<dbReference type="SMART" id="SM01203">
    <property type="entry name" value="DUF3585"/>
    <property type="match status" value="1"/>
</dbReference>
<dbReference type="PANTHER" id="PTHR23167">
    <property type="entry name" value="CALPONIN HOMOLOGY DOMAIN-CONTAINING PROTEIN DDB_G0272472-RELATED"/>
    <property type="match status" value="1"/>
</dbReference>
<evidence type="ECO:0000259" key="12">
    <source>
        <dbReference type="PROSITE" id="PS50023"/>
    </source>
</evidence>
<dbReference type="Pfam" id="PF00412">
    <property type="entry name" value="LIM"/>
    <property type="match status" value="1"/>
</dbReference>
<feature type="compositionally biased region" description="Low complexity" evidence="10">
    <location>
        <begin position="521"/>
        <end position="531"/>
    </location>
</feature>
<evidence type="ECO:0000256" key="1">
    <source>
        <dbReference type="ARBA" id="ARBA00004177"/>
    </source>
</evidence>
<dbReference type="AlphaFoldDB" id="A0A8K0AFI4"/>
<keyword evidence="15" id="KW-1185">Reference proteome</keyword>
<feature type="domain" description="BMERB" evidence="13">
    <location>
        <begin position="785"/>
        <end position="936"/>
    </location>
</feature>
<dbReference type="SUPFAM" id="SSF47576">
    <property type="entry name" value="Calponin-homology domain, CH-domain"/>
    <property type="match status" value="1"/>
</dbReference>
<dbReference type="SUPFAM" id="SSF57716">
    <property type="entry name" value="Glucocorticoid receptor-like (DNA-binding domain)"/>
    <property type="match status" value="1"/>
</dbReference>
<sequence length="949" mass="105387">MAGAAAKGLREWAKQVTAGYDGVSVTNLTTSWRDGMAFCAIIHHFRPDLINFGSLSKENIRENNKLAFDVAEQELGIPALLDPADMVALKVPDKLSIMTYLSQLYNFFSGPGLGGAGKGGVKRPPASLSPAAGIKKSKALDDDDNPFKDIEQFMPAEVVQRSDRSCSVCDKYVHIVEKVFVDGKMYHRNCFRCTICKVSLKAGAYKDGSAPGELICSRHGQTAEYRTPEPEKPKPEPEKKPEVEIKVEEESPSVAAKARARFFEEQAQQNAEKEANADPFAKRAAQKTKQEAEDKENKNMLPGILKNIADAKKKNQAKQAAEEAPPAKPPRSPYGLKNDNGNNNSPPTPKKDLSHEEVVMADVPELTPPPRRRKSDKTKKAKEGDSSKSPAPPSPKVEPVAPKSEAVPMKIDAAPPKVEVKDTKKPEKLKPQEAETTKPPRDVSPKPAERRAPKPRPRKAPEENGGDTTAPLETPKPKPRPRSAEILEEPVKSSNSYPEEKNPFDDEPSPTEAKQVQSQIPEKVAVPSPEKVPVKEEAKKAGPSPVKTKSEEKETRLAEPKPKETTSNQPKQEEIVVNQPKLEQTSINQTQPSEGNKVPSPKPEPTQVTPATEPPSAETNRPERANPFDTKPSERPNPFDTKPTERKLTRLKCSLNPFDEPSDEEEDDDSRSDSLNPFDISDDDLSDVDLDDHPLDDGRKPAAPMTEGPVEPQRRSAFPDVKRKKKRRAPAPPGGKPGLPPVMAVRPQPSLRGEKDADSAAPEKEGSPQKAQKKRRAPAPPVYRRQINSKNRVPQEEIDKELRELEKQLTELEHRGVKLEIMLRHGMASTIAGEDEDELLSDWFSLVNEKNKLVRRETELVYITRQQSLEDQQANVEYELRCLMQIPEEKKTMGEKSREAKLLNELLEIVSERNSIVDSLDEDRIREEEEDRDIEAMMADKGVPIGDSD</sequence>
<dbReference type="SMART" id="SM00132">
    <property type="entry name" value="LIM"/>
    <property type="match status" value="1"/>
</dbReference>
<evidence type="ECO:0000256" key="7">
    <source>
        <dbReference type="ARBA" id="ARBA00023054"/>
    </source>
</evidence>
<dbReference type="InterPro" id="IPR001781">
    <property type="entry name" value="Znf_LIM"/>
</dbReference>
<dbReference type="Pfam" id="PF00307">
    <property type="entry name" value="CH"/>
    <property type="match status" value="1"/>
</dbReference>
<protein>
    <submittedName>
        <fullName evidence="14">MICALL2 protein</fullName>
    </submittedName>
</protein>
<dbReference type="EMBL" id="OV696694">
    <property type="protein sequence ID" value="CAH1273787.1"/>
    <property type="molecule type" value="Genomic_DNA"/>
</dbReference>
<dbReference type="InterPro" id="IPR036872">
    <property type="entry name" value="CH_dom_sf"/>
</dbReference>
<dbReference type="Gene3D" id="1.10.418.10">
    <property type="entry name" value="Calponin-like domain"/>
    <property type="match status" value="1"/>
</dbReference>
<feature type="compositionally biased region" description="Basic and acidic residues" evidence="10">
    <location>
        <begin position="482"/>
        <end position="491"/>
    </location>
</feature>
<dbReference type="FunFam" id="1.10.418.10:FF:000023">
    <property type="entry name" value="EH domain-binding protein 1 isoform X1"/>
    <property type="match status" value="1"/>
</dbReference>
<dbReference type="Proteomes" id="UP000838412">
    <property type="component" value="Chromosome 9"/>
</dbReference>
<dbReference type="Pfam" id="PF12130">
    <property type="entry name" value="bMERB_dom"/>
    <property type="match status" value="1"/>
</dbReference>
<evidence type="ECO:0000256" key="5">
    <source>
        <dbReference type="ARBA" id="ARBA00022833"/>
    </source>
</evidence>
<dbReference type="GO" id="GO:0005768">
    <property type="term" value="C:endosome"/>
    <property type="evidence" value="ECO:0007669"/>
    <property type="project" value="UniProtKB-SubCell"/>
</dbReference>
<evidence type="ECO:0000259" key="13">
    <source>
        <dbReference type="PROSITE" id="PS51848"/>
    </source>
</evidence>
<feature type="compositionally biased region" description="Acidic residues" evidence="10">
    <location>
        <begin position="680"/>
        <end position="690"/>
    </location>
</feature>
<dbReference type="OrthoDB" id="18853at2759"/>
<gene>
    <name evidence="14" type="primary">MICALL2</name>
    <name evidence="14" type="ORF">BLAG_LOCUS25016</name>
</gene>
<dbReference type="PROSITE" id="PS50023">
    <property type="entry name" value="LIM_DOMAIN_2"/>
    <property type="match status" value="1"/>
</dbReference>
<evidence type="ECO:0000313" key="14">
    <source>
        <dbReference type="EMBL" id="CAH1273787.1"/>
    </source>
</evidence>
<keyword evidence="3 8" id="KW-0479">Metal-binding</keyword>
<dbReference type="InterPro" id="IPR050540">
    <property type="entry name" value="F-actin_Monoox_Mical"/>
</dbReference>
<feature type="compositionally biased region" description="Basic and acidic residues" evidence="10">
    <location>
        <begin position="349"/>
        <end position="358"/>
    </location>
</feature>
<dbReference type="CDD" id="cd21253">
    <property type="entry name" value="CH_MICALL2"/>
    <property type="match status" value="1"/>
</dbReference>
<feature type="compositionally biased region" description="Basic and acidic residues" evidence="10">
    <location>
        <begin position="752"/>
        <end position="767"/>
    </location>
</feature>
<comment type="subcellular location">
    <subcellularLocation>
        <location evidence="1">Endosome</location>
    </subcellularLocation>
</comment>
<feature type="compositionally biased region" description="Basic and acidic residues" evidence="10">
    <location>
        <begin position="548"/>
        <end position="564"/>
    </location>
</feature>
<organism evidence="14 15">
    <name type="scientific">Branchiostoma lanceolatum</name>
    <name type="common">Common lancelet</name>
    <name type="synonym">Amphioxus lanceolatum</name>
    <dbReference type="NCBI Taxonomy" id="7740"/>
    <lineage>
        <taxon>Eukaryota</taxon>
        <taxon>Metazoa</taxon>
        <taxon>Chordata</taxon>
        <taxon>Cephalochordata</taxon>
        <taxon>Leptocardii</taxon>
        <taxon>Amphioxiformes</taxon>
        <taxon>Branchiostomatidae</taxon>
        <taxon>Branchiostoma</taxon>
    </lineage>
</organism>
<name>A0A8K0AFI4_BRALA</name>
<feature type="compositionally biased region" description="Acidic residues" evidence="10">
    <location>
        <begin position="660"/>
        <end position="670"/>
    </location>
</feature>
<evidence type="ECO:0000259" key="11">
    <source>
        <dbReference type="PROSITE" id="PS50021"/>
    </source>
</evidence>
<proteinExistence type="predicted"/>
<feature type="compositionally biased region" description="Pro residues" evidence="10">
    <location>
        <begin position="730"/>
        <end position="740"/>
    </location>
</feature>
<dbReference type="Gene3D" id="2.10.110.10">
    <property type="entry name" value="Cysteine Rich Protein"/>
    <property type="match status" value="1"/>
</dbReference>
<dbReference type="PROSITE" id="PS00478">
    <property type="entry name" value="LIM_DOMAIN_1"/>
    <property type="match status" value="1"/>
</dbReference>
<evidence type="ECO:0000256" key="6">
    <source>
        <dbReference type="ARBA" id="ARBA00023038"/>
    </source>
</evidence>
<accession>A0A8K0AFI4</accession>
<dbReference type="InterPro" id="IPR001715">
    <property type="entry name" value="CH_dom"/>
</dbReference>
<feature type="domain" description="Calponin-homology (CH)" evidence="11">
    <location>
        <begin position="3"/>
        <end position="109"/>
    </location>
</feature>
<keyword evidence="5 8" id="KW-0862">Zinc</keyword>
<feature type="region of interest" description="Disordered" evidence="10">
    <location>
        <begin position="924"/>
        <end position="949"/>
    </location>
</feature>
<dbReference type="PANTHER" id="PTHR23167:SF90">
    <property type="entry name" value="MICAL-LIKE PROTEIN 1"/>
    <property type="match status" value="1"/>
</dbReference>
<feature type="compositionally biased region" description="Basic and acidic residues" evidence="10">
    <location>
        <begin position="418"/>
        <end position="452"/>
    </location>
</feature>
<feature type="compositionally biased region" description="Basic residues" evidence="10">
    <location>
        <begin position="370"/>
        <end position="380"/>
    </location>
</feature>
<feature type="compositionally biased region" description="Basic and acidic residues" evidence="10">
    <location>
        <begin position="226"/>
        <end position="249"/>
    </location>
</feature>
<dbReference type="PROSITE" id="PS51848">
    <property type="entry name" value="BMERB"/>
    <property type="match status" value="1"/>
</dbReference>
<evidence type="ECO:0000256" key="2">
    <source>
        <dbReference type="ARBA" id="ARBA00022553"/>
    </source>
</evidence>
<evidence type="ECO:0000313" key="15">
    <source>
        <dbReference type="Proteomes" id="UP000838412"/>
    </source>
</evidence>
<dbReference type="PROSITE" id="PS50021">
    <property type="entry name" value="CH"/>
    <property type="match status" value="1"/>
</dbReference>
<evidence type="ECO:0000256" key="9">
    <source>
        <dbReference type="SAM" id="Coils"/>
    </source>
</evidence>
<feature type="domain" description="LIM zinc-binding" evidence="12">
    <location>
        <begin position="164"/>
        <end position="227"/>
    </location>
</feature>
<keyword evidence="7 9" id="KW-0175">Coiled coil</keyword>
<feature type="compositionally biased region" description="Basic and acidic residues" evidence="10">
    <location>
        <begin position="691"/>
        <end position="700"/>
    </location>
</feature>
<dbReference type="GO" id="GO:0046872">
    <property type="term" value="F:metal ion binding"/>
    <property type="evidence" value="ECO:0007669"/>
    <property type="project" value="UniProtKB-KW"/>
</dbReference>
<feature type="region of interest" description="Disordered" evidence="10">
    <location>
        <begin position="266"/>
        <end position="793"/>
    </location>
</feature>
<evidence type="ECO:0000256" key="4">
    <source>
        <dbReference type="ARBA" id="ARBA00022753"/>
    </source>
</evidence>
<feature type="compositionally biased region" description="Basic and acidic residues" evidence="10">
    <location>
        <begin position="620"/>
        <end position="634"/>
    </location>
</feature>
<reference evidence="14" key="1">
    <citation type="submission" date="2022-01" db="EMBL/GenBank/DDBJ databases">
        <authorList>
            <person name="Braso-Vives M."/>
        </authorList>
    </citation>
    <scope>NUCLEOTIDE SEQUENCE</scope>
</reference>
<keyword evidence="4" id="KW-0967">Endosome</keyword>
<dbReference type="SMART" id="SM00033">
    <property type="entry name" value="CH"/>
    <property type="match status" value="1"/>
</dbReference>
<keyword evidence="6 8" id="KW-0440">LIM domain</keyword>
<feature type="region of interest" description="Disordered" evidence="10">
    <location>
        <begin position="219"/>
        <end position="252"/>
    </location>
</feature>
<evidence type="ECO:0000256" key="3">
    <source>
        <dbReference type="ARBA" id="ARBA00022723"/>
    </source>
</evidence>
<evidence type="ECO:0000256" key="10">
    <source>
        <dbReference type="SAM" id="MobiDB-lite"/>
    </source>
</evidence>
<feature type="coiled-coil region" evidence="9">
    <location>
        <begin position="795"/>
        <end position="822"/>
    </location>
</feature>
<keyword evidence="2" id="KW-0597">Phosphoprotein</keyword>
<feature type="compositionally biased region" description="Polar residues" evidence="10">
    <location>
        <begin position="581"/>
        <end position="594"/>
    </location>
</feature>
<evidence type="ECO:0000256" key="8">
    <source>
        <dbReference type="PROSITE-ProRule" id="PRU00125"/>
    </source>
</evidence>
<feature type="compositionally biased region" description="Basic and acidic residues" evidence="10">
    <location>
        <begin position="288"/>
        <end position="298"/>
    </location>
</feature>